<gene>
    <name evidence="3" type="primary">LOC110792519</name>
</gene>
<feature type="compositionally biased region" description="Low complexity" evidence="1">
    <location>
        <begin position="18"/>
        <end position="43"/>
    </location>
</feature>
<keyword evidence="2" id="KW-1185">Reference proteome</keyword>
<dbReference type="SUPFAM" id="SSF57938">
    <property type="entry name" value="DnaJ/Hsp40 cysteine-rich domain"/>
    <property type="match status" value="1"/>
</dbReference>
<dbReference type="InterPro" id="IPR036410">
    <property type="entry name" value="HSP_DnaJ_Cys-rich_dom_sf"/>
</dbReference>
<dbReference type="RefSeq" id="XP_021853034.1">
    <property type="nucleotide sequence ID" value="XM_021997342.2"/>
</dbReference>
<sequence>MVGAFQMARIVAVTVAIGSSPTNSSSGNPDDFLPRKSPINSSNSHHHLSISKPSFLVRTQSNVRIQRRRRPEPSCVVCNGSGRVDCNHCHGRGRTNNTDLIMLPKGEWPNWCKTCGGSGLGFCSRCLGTGEYRDIMGFHFMKRESNHPLKHTKQHQVEGNTEHLTAADLLLSQTTSEAEE</sequence>
<name>A0A9R0IP74_SPIOL</name>
<dbReference type="OrthoDB" id="3355217at2759"/>
<dbReference type="KEGG" id="soe:110792519"/>
<organism evidence="2 3">
    <name type="scientific">Spinacia oleracea</name>
    <name type="common">Spinach</name>
    <dbReference type="NCBI Taxonomy" id="3562"/>
    <lineage>
        <taxon>Eukaryota</taxon>
        <taxon>Viridiplantae</taxon>
        <taxon>Streptophyta</taxon>
        <taxon>Embryophyta</taxon>
        <taxon>Tracheophyta</taxon>
        <taxon>Spermatophyta</taxon>
        <taxon>Magnoliopsida</taxon>
        <taxon>eudicotyledons</taxon>
        <taxon>Gunneridae</taxon>
        <taxon>Pentapetalae</taxon>
        <taxon>Caryophyllales</taxon>
        <taxon>Chenopodiaceae</taxon>
        <taxon>Chenopodioideae</taxon>
        <taxon>Anserineae</taxon>
        <taxon>Spinacia</taxon>
    </lineage>
</organism>
<evidence type="ECO:0000313" key="2">
    <source>
        <dbReference type="Proteomes" id="UP000813463"/>
    </source>
</evidence>
<reference evidence="3" key="2">
    <citation type="submission" date="2025-08" db="UniProtKB">
        <authorList>
            <consortium name="RefSeq"/>
        </authorList>
    </citation>
    <scope>IDENTIFICATION</scope>
    <source>
        <tissue evidence="3">Leaf</tissue>
    </source>
</reference>
<accession>A0A9R0IP74</accession>
<dbReference type="PANTHER" id="PTHR15852">
    <property type="entry name" value="PLASTID TRANSCRIPTIONALLY ACTIVE PROTEIN"/>
    <property type="match status" value="1"/>
</dbReference>
<protein>
    <recommendedName>
        <fullName evidence="4">CR-type domain-containing protein</fullName>
    </recommendedName>
</protein>
<evidence type="ECO:0000256" key="1">
    <source>
        <dbReference type="SAM" id="MobiDB-lite"/>
    </source>
</evidence>
<evidence type="ECO:0008006" key="4">
    <source>
        <dbReference type="Google" id="ProtNLM"/>
    </source>
</evidence>
<reference evidence="2" key="1">
    <citation type="journal article" date="2021" name="Nat. Commun.">
        <title>Genomic analyses provide insights into spinach domestication and the genetic basis of agronomic traits.</title>
        <authorList>
            <person name="Cai X."/>
            <person name="Sun X."/>
            <person name="Xu C."/>
            <person name="Sun H."/>
            <person name="Wang X."/>
            <person name="Ge C."/>
            <person name="Zhang Z."/>
            <person name="Wang Q."/>
            <person name="Fei Z."/>
            <person name="Jiao C."/>
            <person name="Wang Q."/>
        </authorList>
    </citation>
    <scope>NUCLEOTIDE SEQUENCE [LARGE SCALE GENOMIC DNA]</scope>
    <source>
        <strain evidence="2">cv. Varoflay</strain>
    </source>
</reference>
<evidence type="ECO:0000313" key="3">
    <source>
        <dbReference type="RefSeq" id="XP_021853034.1"/>
    </source>
</evidence>
<dbReference type="AlphaFoldDB" id="A0A9R0IP74"/>
<dbReference type="PANTHER" id="PTHR15852:SF54">
    <property type="entry name" value="PROTEIN SSUH2 HOMOLOG"/>
    <property type="match status" value="1"/>
</dbReference>
<dbReference type="GeneID" id="110792519"/>
<dbReference type="Proteomes" id="UP000813463">
    <property type="component" value="Chromosome 2"/>
</dbReference>
<proteinExistence type="predicted"/>
<feature type="region of interest" description="Disordered" evidence="1">
    <location>
        <begin position="18"/>
        <end position="51"/>
    </location>
</feature>